<dbReference type="AlphaFoldDB" id="A0A411YJA4"/>
<proteinExistence type="predicted"/>
<feature type="compositionally biased region" description="Basic and acidic residues" evidence="1">
    <location>
        <begin position="1"/>
        <end position="21"/>
    </location>
</feature>
<reference evidence="2 3" key="1">
    <citation type="submission" date="2019-01" db="EMBL/GenBank/DDBJ databases">
        <title>Egibacter rhizosphaerae EGI 80759T.</title>
        <authorList>
            <person name="Chen D.-D."/>
            <person name="Tian Y."/>
            <person name="Jiao J.-Y."/>
            <person name="Zhang X.-T."/>
            <person name="Zhang Y.-G."/>
            <person name="Zhang Y."/>
            <person name="Xiao M."/>
            <person name="Shu W.-S."/>
            <person name="Li W.-J."/>
        </authorList>
    </citation>
    <scope>NUCLEOTIDE SEQUENCE [LARGE SCALE GENOMIC DNA]</scope>
    <source>
        <strain evidence="2 3">EGI 80759</strain>
    </source>
</reference>
<name>A0A411YJA4_9ACTN</name>
<sequence>MNTEPIRDREAPGASEPDGRSPRGPWCPFNLSVAPIARFLNCELDDPVYDGLELQHLDDTIHGTGMLVFLSRRADGRCDYYHEPGLTLDPASFTVGAGMGEWTATTFERAGLDVAENGVAANVRFSDVAGRSIEVVVDDRNGRRRRGANLLAPVSAAIENPHALLLVYLHGFELVRDTSPPPVVRIGSREAATGRLPAARLHGRRLIKYAAPLSAVEVNASGPGPLGVIDPAAPGPVELADDGRSIAALAVRHDEHRTRLDLSPAFPNLAALEERAARHGDWTVTIDGDPITGGTWSAHRREREVDLALEVTRRWRPGRLPLLMRTVTTVVPTFRRWPTTYRWEATVTLADPPRLRGGWQRTGTDRGQAYRRATAS</sequence>
<evidence type="ECO:0000256" key="1">
    <source>
        <dbReference type="SAM" id="MobiDB-lite"/>
    </source>
</evidence>
<keyword evidence="3" id="KW-1185">Reference proteome</keyword>
<protein>
    <submittedName>
        <fullName evidence="2">Uncharacterized protein</fullName>
    </submittedName>
</protein>
<organism evidence="2 3">
    <name type="scientific">Egibacter rhizosphaerae</name>
    <dbReference type="NCBI Taxonomy" id="1670831"/>
    <lineage>
        <taxon>Bacteria</taxon>
        <taxon>Bacillati</taxon>
        <taxon>Actinomycetota</taxon>
        <taxon>Nitriliruptoria</taxon>
        <taxon>Egibacterales</taxon>
        <taxon>Egibacteraceae</taxon>
        <taxon>Egibacter</taxon>
    </lineage>
</organism>
<dbReference type="KEGG" id="erz:ER308_18195"/>
<accession>A0A411YJA4</accession>
<feature type="region of interest" description="Disordered" evidence="1">
    <location>
        <begin position="1"/>
        <end position="24"/>
    </location>
</feature>
<feature type="region of interest" description="Disordered" evidence="1">
    <location>
        <begin position="354"/>
        <end position="376"/>
    </location>
</feature>
<dbReference type="OrthoDB" id="4823114at2"/>
<evidence type="ECO:0000313" key="3">
    <source>
        <dbReference type="Proteomes" id="UP000291469"/>
    </source>
</evidence>
<evidence type="ECO:0000313" key="2">
    <source>
        <dbReference type="EMBL" id="QBI21310.1"/>
    </source>
</evidence>
<gene>
    <name evidence="2" type="ORF">ER308_18195</name>
</gene>
<dbReference type="Proteomes" id="UP000291469">
    <property type="component" value="Chromosome"/>
</dbReference>
<dbReference type="RefSeq" id="WP_131156303.1">
    <property type="nucleotide sequence ID" value="NZ_CP036402.1"/>
</dbReference>
<dbReference type="EMBL" id="CP036402">
    <property type="protein sequence ID" value="QBI21310.1"/>
    <property type="molecule type" value="Genomic_DNA"/>
</dbReference>